<evidence type="ECO:0000259" key="1">
    <source>
        <dbReference type="PROSITE" id="PS51819"/>
    </source>
</evidence>
<evidence type="ECO:0000313" key="3">
    <source>
        <dbReference type="Proteomes" id="UP001156905"/>
    </source>
</evidence>
<keyword evidence="3" id="KW-1185">Reference proteome</keyword>
<dbReference type="PANTHER" id="PTHR34109:SF1">
    <property type="entry name" value="VOC DOMAIN-CONTAINING PROTEIN"/>
    <property type="match status" value="1"/>
</dbReference>
<dbReference type="PANTHER" id="PTHR34109">
    <property type="entry name" value="BNAUNNG04460D PROTEIN-RELATED"/>
    <property type="match status" value="1"/>
</dbReference>
<dbReference type="InterPro" id="IPR037523">
    <property type="entry name" value="VOC_core"/>
</dbReference>
<dbReference type="Gene3D" id="3.30.720.110">
    <property type="match status" value="1"/>
</dbReference>
<gene>
    <name evidence="2" type="ORF">GCM10007857_43420</name>
</gene>
<accession>A0ABQ6B2D5</accession>
<organism evidence="2 3">
    <name type="scientific">Bradyrhizobium iriomotense</name>
    <dbReference type="NCBI Taxonomy" id="441950"/>
    <lineage>
        <taxon>Bacteria</taxon>
        <taxon>Pseudomonadati</taxon>
        <taxon>Pseudomonadota</taxon>
        <taxon>Alphaproteobacteria</taxon>
        <taxon>Hyphomicrobiales</taxon>
        <taxon>Nitrobacteraceae</taxon>
        <taxon>Bradyrhizobium</taxon>
    </lineage>
</organism>
<dbReference type="Proteomes" id="UP001156905">
    <property type="component" value="Unassembled WGS sequence"/>
</dbReference>
<name>A0ABQ6B2D5_9BRAD</name>
<sequence>MHVPKGFAVVTPYIFAEGAEEYVRFLEAAFGAREVGRSTAPNGRIANCQLQFGTTTIMVSEASEQFPASRAALYLYVADAKTTMLTAEQAGAEKIMDVEDMPYGDRQGGVRDPSGNIWWISQRLTADPYF</sequence>
<dbReference type="EMBL" id="BSOW01000015">
    <property type="protein sequence ID" value="GLR87631.1"/>
    <property type="molecule type" value="Genomic_DNA"/>
</dbReference>
<dbReference type="RefSeq" id="WP_284268581.1">
    <property type="nucleotide sequence ID" value="NZ_BSOW01000015.1"/>
</dbReference>
<dbReference type="CDD" id="cd07246">
    <property type="entry name" value="VOC_like"/>
    <property type="match status" value="1"/>
</dbReference>
<dbReference type="SUPFAM" id="SSF54593">
    <property type="entry name" value="Glyoxalase/Bleomycin resistance protein/Dihydroxybiphenyl dioxygenase"/>
    <property type="match status" value="1"/>
</dbReference>
<dbReference type="InterPro" id="IPR029068">
    <property type="entry name" value="Glyas_Bleomycin-R_OHBP_Dase"/>
</dbReference>
<reference evidence="3" key="1">
    <citation type="journal article" date="2019" name="Int. J. Syst. Evol. Microbiol.">
        <title>The Global Catalogue of Microorganisms (GCM) 10K type strain sequencing project: providing services to taxonomists for standard genome sequencing and annotation.</title>
        <authorList>
            <consortium name="The Broad Institute Genomics Platform"/>
            <consortium name="The Broad Institute Genome Sequencing Center for Infectious Disease"/>
            <person name="Wu L."/>
            <person name="Ma J."/>
        </authorList>
    </citation>
    <scope>NUCLEOTIDE SEQUENCE [LARGE SCALE GENOMIC DNA]</scope>
    <source>
        <strain evidence="3">NBRC 102520</strain>
    </source>
</reference>
<dbReference type="Gene3D" id="3.30.720.120">
    <property type="match status" value="1"/>
</dbReference>
<proteinExistence type="predicted"/>
<dbReference type="InterPro" id="IPR004360">
    <property type="entry name" value="Glyas_Fos-R_dOase_dom"/>
</dbReference>
<protein>
    <recommendedName>
        <fullName evidence="1">VOC domain-containing protein</fullName>
    </recommendedName>
</protein>
<dbReference type="Pfam" id="PF00903">
    <property type="entry name" value="Glyoxalase"/>
    <property type="match status" value="1"/>
</dbReference>
<evidence type="ECO:0000313" key="2">
    <source>
        <dbReference type="EMBL" id="GLR87631.1"/>
    </source>
</evidence>
<feature type="domain" description="VOC" evidence="1">
    <location>
        <begin position="6"/>
        <end position="123"/>
    </location>
</feature>
<comment type="caution">
    <text evidence="2">The sequence shown here is derived from an EMBL/GenBank/DDBJ whole genome shotgun (WGS) entry which is preliminary data.</text>
</comment>
<dbReference type="PROSITE" id="PS51819">
    <property type="entry name" value="VOC"/>
    <property type="match status" value="1"/>
</dbReference>